<protein>
    <recommendedName>
        <fullName evidence="7">C2 domain-containing protein</fullName>
    </recommendedName>
</protein>
<dbReference type="Pfam" id="PF18111">
    <property type="entry name" value="RPGR1_C"/>
    <property type="match status" value="1"/>
</dbReference>
<dbReference type="Ensembl" id="ENSECRT00000006206.1">
    <property type="protein sequence ID" value="ENSECRP00000006107.1"/>
    <property type="gene ID" value="ENSECRG00000004048.1"/>
</dbReference>
<dbReference type="SMART" id="SM00239">
    <property type="entry name" value="C2"/>
    <property type="match status" value="1"/>
</dbReference>
<dbReference type="InterPro" id="IPR000008">
    <property type="entry name" value="C2_dom"/>
</dbReference>
<evidence type="ECO:0000259" key="7">
    <source>
        <dbReference type="PROSITE" id="PS50004"/>
    </source>
</evidence>
<dbReference type="PANTHER" id="PTHR14240">
    <property type="entry name" value="RETINITIS PIGMENTOSA GTPASE REGULATOR-INTERACTING PROTEIN"/>
    <property type="match status" value="1"/>
</dbReference>
<feature type="domain" description="C2" evidence="7">
    <location>
        <begin position="501"/>
        <end position="626"/>
    </location>
</feature>
<feature type="coiled-coil region" evidence="6">
    <location>
        <begin position="50"/>
        <end position="77"/>
    </location>
</feature>
<keyword evidence="4" id="KW-0969">Cilium</keyword>
<dbReference type="GeneTree" id="ENSGT00520000055620"/>
<dbReference type="Pfam" id="PF00168">
    <property type="entry name" value="C2"/>
    <property type="match status" value="1"/>
</dbReference>
<dbReference type="Gene3D" id="2.60.40.150">
    <property type="entry name" value="C2 domain"/>
    <property type="match status" value="3"/>
</dbReference>
<dbReference type="PANTHER" id="PTHR14240:SF3">
    <property type="entry name" value="X-LINKED RETINITIS PIGMENTOSA GTPASE REGULATOR-INTERACTING PROTEIN 1"/>
    <property type="match status" value="1"/>
</dbReference>
<dbReference type="GO" id="GO:0046548">
    <property type="term" value="P:retinal rod cell development"/>
    <property type="evidence" value="ECO:0007669"/>
    <property type="project" value="TreeGrafter"/>
</dbReference>
<dbReference type="SUPFAM" id="SSF49562">
    <property type="entry name" value="C2 domain (Calcium/lipid-binding domain, CaLB)"/>
    <property type="match status" value="2"/>
</dbReference>
<dbReference type="AlphaFoldDB" id="A0A8C4RSI5"/>
<feature type="coiled-coil region" evidence="6">
    <location>
        <begin position="132"/>
        <end position="163"/>
    </location>
</feature>
<proteinExistence type="inferred from homology"/>
<evidence type="ECO:0000256" key="3">
    <source>
        <dbReference type="ARBA" id="ARBA00023054"/>
    </source>
</evidence>
<evidence type="ECO:0000313" key="9">
    <source>
        <dbReference type="Proteomes" id="UP000694620"/>
    </source>
</evidence>
<feature type="coiled-coil region" evidence="6">
    <location>
        <begin position="265"/>
        <end position="296"/>
    </location>
</feature>
<sequence>QFLRLHEENHLLKQYARQQEDKMKRMATKLLRLTSDRQRGDATGRQSVRDTELEDLVEDLQNQVRTLERHQDTLQNKLSVAYQQLQVQGSRHSPYCQVPARVNTGLHGSRDPKLRKVVVAVCFGVSSYSALNADNTRNRKEAEEQLRAENLRLENAIQEELSEKCKVLEEMKLQRGESNEDLKPPNQLLVLIGQKGDLRLNSPGPWLAPFIANERLDFLQKDDDDQGSEPAAVARTLRDLQVSHAETVLELEKTRDMLILQHKINKDYQLELQTVMRKAEDDKEDFERRLEQNAHLLNIRAQRIGTLEAQLKDIAYGTRCYKSKSHQRSGETCDEDNITLRHGENLLEVYIGGAYFTPEALRILEDRDATTFCSLAFYDFETQITPVVRGMQPVYNFTSQYPVVLDDFFLQYLRTASPRLEIHVANGTSFHTLAFHILLTSLGVFCYTFLIKGPRGETFGVLEYWARLHIPIEETTRLHQKRMTALGYLKTAKKPEHLHLQTRRLICSLASLIDTQMHNQLEVTVVGCSGLKSRWPGLVPDAYVIYKFYDIPDHDSLIIPCSEDPVFNDTASFDVPVTFDLQRYLRFETLWIYVFDDADPETAAYLGKAGVPLISLAQGKPVKGNFALQGLEGQPAGSIQVALRWKFPYTPPENLTKWPAGDQSKPREEFVPLTERVPVAKPRVSSVDSGQVPPPKVGRFSSKALVVILNTLIRSSHCLLYSDKVCTVDILSLTSSLVGQQSERLRVEILSLTIVPESRVALDEEIQQLYVEYRIFGVPLETTETPISLRKPTQGEEIHYNFTRGLRFHDEH</sequence>
<dbReference type="GO" id="GO:0005856">
    <property type="term" value="C:cytoskeleton"/>
    <property type="evidence" value="ECO:0007669"/>
    <property type="project" value="UniProtKB-ARBA"/>
</dbReference>
<comment type="subcellular location">
    <subcellularLocation>
        <location evidence="1">Cell projection</location>
        <location evidence="1">Cilium</location>
    </subcellularLocation>
</comment>
<dbReference type="Proteomes" id="UP000694620">
    <property type="component" value="Chromosome 2"/>
</dbReference>
<accession>A0A8C4RSI5</accession>
<keyword evidence="9" id="KW-1185">Reference proteome</keyword>
<dbReference type="GO" id="GO:0032391">
    <property type="term" value="C:photoreceptor connecting cilium"/>
    <property type="evidence" value="ECO:0007669"/>
    <property type="project" value="TreeGrafter"/>
</dbReference>
<dbReference type="InterPro" id="IPR031139">
    <property type="entry name" value="RPGRIP1_fam"/>
</dbReference>
<evidence type="ECO:0000256" key="4">
    <source>
        <dbReference type="ARBA" id="ARBA00023069"/>
    </source>
</evidence>
<dbReference type="PROSITE" id="PS50004">
    <property type="entry name" value="C2"/>
    <property type="match status" value="1"/>
</dbReference>
<keyword evidence="5" id="KW-0966">Cell projection</keyword>
<reference evidence="8" key="1">
    <citation type="submission" date="2021-06" db="EMBL/GenBank/DDBJ databases">
        <authorList>
            <consortium name="Wellcome Sanger Institute Data Sharing"/>
        </authorList>
    </citation>
    <scope>NUCLEOTIDE SEQUENCE [LARGE SCALE GENOMIC DNA]</scope>
</reference>
<dbReference type="InterPro" id="IPR021656">
    <property type="entry name" value="C2-C2_1"/>
</dbReference>
<evidence type="ECO:0000256" key="5">
    <source>
        <dbReference type="ARBA" id="ARBA00023273"/>
    </source>
</evidence>
<name>A0A8C4RSI5_ERPCA</name>
<dbReference type="InterPro" id="IPR035892">
    <property type="entry name" value="C2_domain_sf"/>
</dbReference>
<evidence type="ECO:0000256" key="6">
    <source>
        <dbReference type="SAM" id="Coils"/>
    </source>
</evidence>
<comment type="similarity">
    <text evidence="2">Belongs to the RPGRIP1 family.</text>
</comment>
<organism evidence="8 9">
    <name type="scientific">Erpetoichthys calabaricus</name>
    <name type="common">Rope fish</name>
    <name type="synonym">Calamoichthys calabaricus</name>
    <dbReference type="NCBI Taxonomy" id="27687"/>
    <lineage>
        <taxon>Eukaryota</taxon>
        <taxon>Metazoa</taxon>
        <taxon>Chordata</taxon>
        <taxon>Craniata</taxon>
        <taxon>Vertebrata</taxon>
        <taxon>Euteleostomi</taxon>
        <taxon>Actinopterygii</taxon>
        <taxon>Polypteriformes</taxon>
        <taxon>Polypteridae</taxon>
        <taxon>Erpetoichthys</taxon>
    </lineage>
</organism>
<dbReference type="InterPro" id="IPR041091">
    <property type="entry name" value="RPGRIP1_C"/>
</dbReference>
<evidence type="ECO:0000313" key="8">
    <source>
        <dbReference type="Ensembl" id="ENSECRP00000006107.1"/>
    </source>
</evidence>
<dbReference type="Pfam" id="PF11618">
    <property type="entry name" value="C2-C2_1"/>
    <property type="match status" value="1"/>
</dbReference>
<keyword evidence="3 6" id="KW-0175">Coiled coil</keyword>
<evidence type="ECO:0000256" key="1">
    <source>
        <dbReference type="ARBA" id="ARBA00004138"/>
    </source>
</evidence>
<dbReference type="GO" id="GO:1905515">
    <property type="term" value="P:non-motile cilium assembly"/>
    <property type="evidence" value="ECO:0007669"/>
    <property type="project" value="TreeGrafter"/>
</dbReference>
<evidence type="ECO:0000256" key="2">
    <source>
        <dbReference type="ARBA" id="ARBA00006042"/>
    </source>
</evidence>
<dbReference type="CDD" id="cd00030">
    <property type="entry name" value="C2"/>
    <property type="match status" value="1"/>
</dbReference>
<reference evidence="8" key="2">
    <citation type="submission" date="2025-08" db="UniProtKB">
        <authorList>
            <consortium name="Ensembl"/>
        </authorList>
    </citation>
    <scope>IDENTIFICATION</scope>
</reference>
<reference evidence="8" key="3">
    <citation type="submission" date="2025-09" db="UniProtKB">
        <authorList>
            <consortium name="Ensembl"/>
        </authorList>
    </citation>
    <scope>IDENTIFICATION</scope>
</reference>